<comment type="caution">
    <text evidence="1">The sequence shown here is derived from an EMBL/GenBank/DDBJ whole genome shotgun (WGS) entry which is preliminary data.</text>
</comment>
<name>A0ACC1XLI6_MELAZ</name>
<gene>
    <name evidence="1" type="ORF">OWV82_014136</name>
</gene>
<reference evidence="1 2" key="1">
    <citation type="journal article" date="2023" name="Science">
        <title>Complex scaffold remodeling in plant triterpene biosynthesis.</title>
        <authorList>
            <person name="De La Pena R."/>
            <person name="Hodgson H."/>
            <person name="Liu J.C."/>
            <person name="Stephenson M.J."/>
            <person name="Martin A.C."/>
            <person name="Owen C."/>
            <person name="Harkess A."/>
            <person name="Leebens-Mack J."/>
            <person name="Jimenez L.E."/>
            <person name="Osbourn A."/>
            <person name="Sattely E.S."/>
        </authorList>
    </citation>
    <scope>NUCLEOTIDE SEQUENCE [LARGE SCALE GENOMIC DNA]</scope>
    <source>
        <strain evidence="2">cv. JPN11</strain>
        <tissue evidence="1">Leaf</tissue>
    </source>
</reference>
<keyword evidence="2" id="KW-1185">Reference proteome</keyword>
<accession>A0ACC1XLI6</accession>
<dbReference type="Proteomes" id="UP001164539">
    <property type="component" value="Chromosome 8"/>
</dbReference>
<proteinExistence type="predicted"/>
<sequence length="615" mass="68129">MAAVTASQLVPRSTHFNCYETLGLATKSNMAQVGFRNQSMTHSGLRSLNVIDRLQMKTDTKVGPRKAVKNGQQSANNVPSKKVLCGQGSNFVFVGTEVGPWSKTGGLGDVLGGLPPALAARGHRVMTVSPRYDQYRDAWDTNVLIEVEVGDRIETVRFFHCYKRGVDRVFVDHPMFLEKVWGKTGSKIYGPKAGIDYKDNQLRYSILCQAALEAPRVLNLNNNKYFSGSYGEDVVFVANDWHTALLPCYMKTRYQPRGIYKHAKVAFCIHNIAYQGRFPFSDFSLLNLPDEFRGSFDFMDGYNKPVKGRKINWMKAGILESNRVLTVSPYYAKELVSGEDKGVELDNIIRKTGISGIVNGMDVQEWNPSTDKYIDVKYDAMTVMDAKPLLKEALQAVVGLPVDRNIPLIGFIGRLEEQKGSDILAEAIPKFIGDNVQIVVLGTGKKSMEQQIEQLEIIYPYKARGVAKFNVPLAHKIIAGADFMLIPSRFEPCGLIQLHAMRYGTVPIVASTGGLFDTVKEGITGFQMGSFNVDCDRVDPADVVAVAKHVKKAITTYGTSALQEMIQNCMSLDLSWKEPARLWEETLLSLDVDGNEPGTEGEEIAPLAKENVATP</sequence>
<evidence type="ECO:0000313" key="1">
    <source>
        <dbReference type="EMBL" id="KAJ4711782.1"/>
    </source>
</evidence>
<evidence type="ECO:0000313" key="2">
    <source>
        <dbReference type="Proteomes" id="UP001164539"/>
    </source>
</evidence>
<organism evidence="1 2">
    <name type="scientific">Melia azedarach</name>
    <name type="common">Chinaberry tree</name>
    <dbReference type="NCBI Taxonomy" id="155640"/>
    <lineage>
        <taxon>Eukaryota</taxon>
        <taxon>Viridiplantae</taxon>
        <taxon>Streptophyta</taxon>
        <taxon>Embryophyta</taxon>
        <taxon>Tracheophyta</taxon>
        <taxon>Spermatophyta</taxon>
        <taxon>Magnoliopsida</taxon>
        <taxon>eudicotyledons</taxon>
        <taxon>Gunneridae</taxon>
        <taxon>Pentapetalae</taxon>
        <taxon>rosids</taxon>
        <taxon>malvids</taxon>
        <taxon>Sapindales</taxon>
        <taxon>Meliaceae</taxon>
        <taxon>Melia</taxon>
    </lineage>
</organism>
<dbReference type="EMBL" id="CM051401">
    <property type="protein sequence ID" value="KAJ4711782.1"/>
    <property type="molecule type" value="Genomic_DNA"/>
</dbReference>
<protein>
    <submittedName>
        <fullName evidence="1">Starch synthase, chloroplastic/amyloplastic</fullName>
    </submittedName>
</protein>